<keyword evidence="15" id="KW-1185">Reference proteome</keyword>
<dbReference type="Gene3D" id="3.30.1330.90">
    <property type="entry name" value="D-3-phosphoglycerate dehydrogenase, domain 3"/>
    <property type="match status" value="1"/>
</dbReference>
<dbReference type="AlphaFoldDB" id="A0A7X0VU61"/>
<evidence type="ECO:0000256" key="5">
    <source>
        <dbReference type="ARBA" id="ARBA00022485"/>
    </source>
</evidence>
<feature type="domain" description="ACT" evidence="13">
    <location>
        <begin position="148"/>
        <end position="220"/>
    </location>
</feature>
<evidence type="ECO:0000313" key="15">
    <source>
        <dbReference type="Proteomes" id="UP000564644"/>
    </source>
</evidence>
<dbReference type="GO" id="GO:0003941">
    <property type="term" value="F:L-serine ammonia-lyase activity"/>
    <property type="evidence" value="ECO:0007669"/>
    <property type="project" value="UniProtKB-UniRule"/>
</dbReference>
<dbReference type="GO" id="GO:0051539">
    <property type="term" value="F:4 iron, 4 sulfur cluster binding"/>
    <property type="evidence" value="ECO:0007669"/>
    <property type="project" value="UniProtKB-UniRule"/>
</dbReference>
<keyword evidence="5 11" id="KW-0004">4Fe-4S</keyword>
<dbReference type="NCBIfam" id="TIGR00719">
    <property type="entry name" value="sda_beta"/>
    <property type="match status" value="1"/>
</dbReference>
<keyword evidence="9 11" id="KW-0456">Lyase</keyword>
<reference evidence="14 15" key="1">
    <citation type="submission" date="2020-08" db="EMBL/GenBank/DDBJ databases">
        <title>Cohnella phylogeny.</title>
        <authorList>
            <person name="Dunlap C."/>
        </authorList>
    </citation>
    <scope>NUCLEOTIDE SEQUENCE [LARGE SCALE GENOMIC DNA]</scope>
    <source>
        <strain evidence="14 15">CBP 2801</strain>
    </source>
</reference>
<evidence type="ECO:0000256" key="11">
    <source>
        <dbReference type="PIRNR" id="PIRNR036692"/>
    </source>
</evidence>
<evidence type="ECO:0000256" key="7">
    <source>
        <dbReference type="ARBA" id="ARBA00023004"/>
    </source>
</evidence>
<dbReference type="Pfam" id="PF03315">
    <property type="entry name" value="SDH_beta"/>
    <property type="match status" value="1"/>
</dbReference>
<evidence type="ECO:0000256" key="4">
    <source>
        <dbReference type="ARBA" id="ARBA00022432"/>
    </source>
</evidence>
<evidence type="ECO:0000256" key="3">
    <source>
        <dbReference type="ARBA" id="ARBA00008636"/>
    </source>
</evidence>
<sequence length="227" mass="24535">MRFKDVFSIIGPSMIGPSSSHTAGAVRIGRAARQTLGEAPLEAEIVLYGSFADTYRGHGTDLALVAGLLDYPTDDERLPDAFAHAAQAGMRVELRAARTPEIHPNTAAIRLRGEKGRVFVKGRSIGGGSIEMVAVDRFDVKFTASYPTLLVFHADREGTIAELSGTLKRARVNIGHMQLDRESRNGAALTVIECDQAVPERELKRIGRLAGVARVRMIDLTAKEGIS</sequence>
<evidence type="ECO:0000256" key="1">
    <source>
        <dbReference type="ARBA" id="ARBA00001966"/>
    </source>
</evidence>
<accession>A0A7X0VU61</accession>
<evidence type="ECO:0000256" key="10">
    <source>
        <dbReference type="ARBA" id="ARBA00049406"/>
    </source>
</evidence>
<name>A0A7X0VU61_9BACL</name>
<dbReference type="InterPro" id="IPR045865">
    <property type="entry name" value="ACT-like_dom_sf"/>
</dbReference>
<dbReference type="InterPro" id="IPR029009">
    <property type="entry name" value="ASB_dom_sf"/>
</dbReference>
<dbReference type="SUPFAM" id="SSF143548">
    <property type="entry name" value="Serine metabolism enzymes domain"/>
    <property type="match status" value="1"/>
</dbReference>
<comment type="caution">
    <text evidence="14">The sequence shown here is derived from an EMBL/GenBank/DDBJ whole genome shotgun (WGS) entry which is preliminary data.</text>
</comment>
<keyword evidence="8 11" id="KW-0411">Iron-sulfur</keyword>
<dbReference type="InterPro" id="IPR002912">
    <property type="entry name" value="ACT_dom"/>
</dbReference>
<comment type="cofactor">
    <cofactor evidence="1 12">
        <name>[4Fe-4S] cluster</name>
        <dbReference type="ChEBI" id="CHEBI:49883"/>
    </cofactor>
</comment>
<dbReference type="InterPro" id="IPR051318">
    <property type="entry name" value="Fe-S_L-Ser"/>
</dbReference>
<dbReference type="UniPathway" id="UPA00138"/>
<keyword evidence="7 11" id="KW-0408">Iron</keyword>
<dbReference type="PROSITE" id="PS51671">
    <property type="entry name" value="ACT"/>
    <property type="match status" value="1"/>
</dbReference>
<gene>
    <name evidence="14" type="primary">sdaAB</name>
    <name evidence="14" type="ORF">H7C18_03345</name>
</gene>
<evidence type="ECO:0000256" key="9">
    <source>
        <dbReference type="ARBA" id="ARBA00023239"/>
    </source>
</evidence>
<dbReference type="EMBL" id="JACJVO010000003">
    <property type="protein sequence ID" value="MBB6729922.1"/>
    <property type="molecule type" value="Genomic_DNA"/>
</dbReference>
<dbReference type="GO" id="GO:0046872">
    <property type="term" value="F:metal ion binding"/>
    <property type="evidence" value="ECO:0007669"/>
    <property type="project" value="UniProtKB-UniRule"/>
</dbReference>
<comment type="similarity">
    <text evidence="3 11 12">Belongs to the iron-sulfur dependent L-serine dehydratase family.</text>
</comment>
<evidence type="ECO:0000313" key="14">
    <source>
        <dbReference type="EMBL" id="MBB6729922.1"/>
    </source>
</evidence>
<evidence type="ECO:0000256" key="12">
    <source>
        <dbReference type="RuleBase" id="RU366059"/>
    </source>
</evidence>
<comment type="catalytic activity">
    <reaction evidence="10 11 12">
        <text>L-serine = pyruvate + NH4(+)</text>
        <dbReference type="Rhea" id="RHEA:19169"/>
        <dbReference type="ChEBI" id="CHEBI:15361"/>
        <dbReference type="ChEBI" id="CHEBI:28938"/>
        <dbReference type="ChEBI" id="CHEBI:33384"/>
        <dbReference type="EC" id="4.3.1.17"/>
    </reaction>
</comment>
<dbReference type="InterPro" id="IPR005131">
    <property type="entry name" value="Ser_deHydtase_bsu"/>
</dbReference>
<evidence type="ECO:0000256" key="2">
    <source>
        <dbReference type="ARBA" id="ARBA00004742"/>
    </source>
</evidence>
<dbReference type="PANTHER" id="PTHR30182:SF12">
    <property type="entry name" value="L-SERINE DEHYDRATASE, BETA CHAIN-RELATED"/>
    <property type="match status" value="1"/>
</dbReference>
<dbReference type="PIRSF" id="PIRSF036692">
    <property type="entry name" value="SDH_B"/>
    <property type="match status" value="1"/>
</dbReference>
<organism evidence="14 15">
    <name type="scientific">Cohnella zeiphila</name>
    <dbReference type="NCBI Taxonomy" id="2761120"/>
    <lineage>
        <taxon>Bacteria</taxon>
        <taxon>Bacillati</taxon>
        <taxon>Bacillota</taxon>
        <taxon>Bacilli</taxon>
        <taxon>Bacillales</taxon>
        <taxon>Paenibacillaceae</taxon>
        <taxon>Cohnella</taxon>
    </lineage>
</organism>
<dbReference type="RefSeq" id="WP_185127587.1">
    <property type="nucleotide sequence ID" value="NZ_JACJVO010000003.1"/>
</dbReference>
<evidence type="ECO:0000256" key="6">
    <source>
        <dbReference type="ARBA" id="ARBA00022723"/>
    </source>
</evidence>
<keyword evidence="6 11" id="KW-0479">Metal-binding</keyword>
<dbReference type="InterPro" id="IPR004643">
    <property type="entry name" value="Fe-S_L-Ser_bsu"/>
</dbReference>
<proteinExistence type="inferred from homology"/>
<protein>
    <recommendedName>
        <fullName evidence="11">L-serine deaminase</fullName>
    </recommendedName>
</protein>
<evidence type="ECO:0000259" key="13">
    <source>
        <dbReference type="PROSITE" id="PS51671"/>
    </source>
</evidence>
<dbReference type="Proteomes" id="UP000564644">
    <property type="component" value="Unassembled WGS sequence"/>
</dbReference>
<dbReference type="Gene3D" id="3.30.70.260">
    <property type="match status" value="1"/>
</dbReference>
<comment type="pathway">
    <text evidence="2 11">Carbohydrate biosynthesis; gluconeogenesis.</text>
</comment>
<dbReference type="PANTHER" id="PTHR30182">
    <property type="entry name" value="L-SERINE DEHYDRATASE"/>
    <property type="match status" value="1"/>
</dbReference>
<dbReference type="SUPFAM" id="SSF55021">
    <property type="entry name" value="ACT-like"/>
    <property type="match status" value="1"/>
</dbReference>
<dbReference type="GO" id="GO:0006094">
    <property type="term" value="P:gluconeogenesis"/>
    <property type="evidence" value="ECO:0007669"/>
    <property type="project" value="UniProtKB-UniRule"/>
</dbReference>
<keyword evidence="4 11" id="KW-0312">Gluconeogenesis</keyword>
<evidence type="ECO:0000256" key="8">
    <source>
        <dbReference type="ARBA" id="ARBA00023014"/>
    </source>
</evidence>